<dbReference type="InterPro" id="IPR011125">
    <property type="entry name" value="Znf_HypF"/>
</dbReference>
<feature type="domain" description="YrdC-like" evidence="11">
    <location>
        <begin position="203"/>
        <end position="389"/>
    </location>
</feature>
<keyword evidence="4" id="KW-0479">Metal-binding</keyword>
<dbReference type="Gene3D" id="3.30.420.360">
    <property type="match status" value="1"/>
</dbReference>
<dbReference type="EMBL" id="JBHSCR010000013">
    <property type="protein sequence ID" value="MFC4348605.1"/>
    <property type="molecule type" value="Genomic_DNA"/>
</dbReference>
<accession>A0ABV8UBV6</accession>
<dbReference type="InterPro" id="IPR017945">
    <property type="entry name" value="DHBP_synth_RibB-like_a/b_dom"/>
</dbReference>
<dbReference type="SUPFAM" id="SSF54975">
    <property type="entry name" value="Acylphosphatase/BLUF domain-like"/>
    <property type="match status" value="1"/>
</dbReference>
<keyword evidence="5" id="KW-0863">Zinc-finger</keyword>
<dbReference type="Gene3D" id="3.30.420.40">
    <property type="match status" value="1"/>
</dbReference>
<dbReference type="InterPro" id="IPR051060">
    <property type="entry name" value="Carbamoyltrans_HypF-like"/>
</dbReference>
<dbReference type="PIRSF" id="PIRSF006256">
    <property type="entry name" value="CMPcnvr_hdrg_mat"/>
    <property type="match status" value="1"/>
</dbReference>
<organism evidence="12 13">
    <name type="scientific">Kordiimonas lipolytica</name>
    <dbReference type="NCBI Taxonomy" id="1662421"/>
    <lineage>
        <taxon>Bacteria</taxon>
        <taxon>Pseudomonadati</taxon>
        <taxon>Pseudomonadota</taxon>
        <taxon>Alphaproteobacteria</taxon>
        <taxon>Kordiimonadales</taxon>
        <taxon>Kordiimonadaceae</taxon>
        <taxon>Kordiimonas</taxon>
    </lineage>
</organism>
<dbReference type="EC" id="6.2.-.-" evidence="8"/>
<dbReference type="NCBIfam" id="TIGR00143">
    <property type="entry name" value="hypF"/>
    <property type="match status" value="1"/>
</dbReference>
<dbReference type="Pfam" id="PF00708">
    <property type="entry name" value="Acylphosphatase"/>
    <property type="match status" value="1"/>
</dbReference>
<dbReference type="Pfam" id="PF22521">
    <property type="entry name" value="HypF_C_2"/>
    <property type="match status" value="1"/>
</dbReference>
<evidence type="ECO:0000256" key="3">
    <source>
        <dbReference type="ARBA" id="ARBA00022598"/>
    </source>
</evidence>
<evidence type="ECO:0000313" key="13">
    <source>
        <dbReference type="Proteomes" id="UP001595776"/>
    </source>
</evidence>
<comment type="function">
    <text evidence="8">Involved in the maturation of [NiFe] hydrogenases. Along with HypE, it catalyzes the synthesis of the CN ligands of the active site iron of [NiFe]-hydrogenases. HypF functions as a carbamoyl transferase using carbamoylphosphate as a substrate and transferring the carboxamido moiety in an ATP-dependent reaction to the thiolate of the C-terminal cysteine of HypE yielding a protein-S-carboxamide.</text>
</comment>
<keyword evidence="9" id="KW-0378">Hydrolase</keyword>
<dbReference type="SUPFAM" id="SSF55821">
    <property type="entry name" value="YrdC/RibB"/>
    <property type="match status" value="1"/>
</dbReference>
<dbReference type="InterPro" id="IPR041440">
    <property type="entry name" value="HypF_C"/>
</dbReference>
<dbReference type="InterPro" id="IPR036046">
    <property type="entry name" value="Acylphosphatase-like_dom_sf"/>
</dbReference>
<name>A0ABV8UBV6_9PROT</name>
<dbReference type="PROSITE" id="PS00150">
    <property type="entry name" value="ACYLPHOSPHATASE_1"/>
    <property type="match status" value="1"/>
</dbReference>
<dbReference type="InterPro" id="IPR006070">
    <property type="entry name" value="Sua5-like_dom"/>
</dbReference>
<evidence type="ECO:0000259" key="10">
    <source>
        <dbReference type="PROSITE" id="PS51160"/>
    </source>
</evidence>
<keyword evidence="6" id="KW-0862">Zinc</keyword>
<dbReference type="PANTHER" id="PTHR42959">
    <property type="entry name" value="CARBAMOYLTRANSFERASE"/>
    <property type="match status" value="1"/>
</dbReference>
<dbReference type="InterPro" id="IPR004421">
    <property type="entry name" value="Carbamoyltransferase_HypF"/>
</dbReference>
<evidence type="ECO:0000256" key="5">
    <source>
        <dbReference type="ARBA" id="ARBA00022771"/>
    </source>
</evidence>
<comment type="pathway">
    <text evidence="1 8">Protein modification; [NiFe] hydrogenase maturation.</text>
</comment>
<evidence type="ECO:0000256" key="4">
    <source>
        <dbReference type="ARBA" id="ARBA00022723"/>
    </source>
</evidence>
<evidence type="ECO:0000256" key="9">
    <source>
        <dbReference type="PROSITE-ProRule" id="PRU00520"/>
    </source>
</evidence>
<keyword evidence="3 12" id="KW-0436">Ligase</keyword>
<dbReference type="PANTHER" id="PTHR42959:SF1">
    <property type="entry name" value="CARBAMOYLTRANSFERASE HYPF"/>
    <property type="match status" value="1"/>
</dbReference>
<keyword evidence="13" id="KW-1185">Reference proteome</keyword>
<dbReference type="Gene3D" id="3.30.110.120">
    <property type="match status" value="1"/>
</dbReference>
<dbReference type="InterPro" id="IPR001792">
    <property type="entry name" value="Acylphosphatase-like_dom"/>
</dbReference>
<dbReference type="Gene3D" id="3.90.870.50">
    <property type="match status" value="1"/>
</dbReference>
<comment type="catalytic activity">
    <reaction evidence="9">
        <text>an acyl phosphate + H2O = a carboxylate + phosphate + H(+)</text>
        <dbReference type="Rhea" id="RHEA:14965"/>
        <dbReference type="ChEBI" id="CHEBI:15377"/>
        <dbReference type="ChEBI" id="CHEBI:15378"/>
        <dbReference type="ChEBI" id="CHEBI:29067"/>
        <dbReference type="ChEBI" id="CHEBI:43474"/>
        <dbReference type="ChEBI" id="CHEBI:59918"/>
        <dbReference type="EC" id="3.6.1.7"/>
    </reaction>
</comment>
<dbReference type="PROSITE" id="PS51160">
    <property type="entry name" value="ACYLPHOSPHATASE_3"/>
    <property type="match status" value="1"/>
</dbReference>
<reference evidence="13" key="1">
    <citation type="journal article" date="2019" name="Int. J. Syst. Evol. Microbiol.">
        <title>The Global Catalogue of Microorganisms (GCM) 10K type strain sequencing project: providing services to taxonomists for standard genome sequencing and annotation.</title>
        <authorList>
            <consortium name="The Broad Institute Genomics Platform"/>
            <consortium name="The Broad Institute Genome Sequencing Center for Infectious Disease"/>
            <person name="Wu L."/>
            <person name="Ma J."/>
        </authorList>
    </citation>
    <scope>NUCLEOTIDE SEQUENCE [LARGE SCALE GENOMIC DNA]</scope>
    <source>
        <strain evidence="13">CGMCC 1.15304</strain>
    </source>
</reference>
<evidence type="ECO:0000256" key="8">
    <source>
        <dbReference type="PIRNR" id="PIRNR006256"/>
    </source>
</evidence>
<dbReference type="Pfam" id="PF01300">
    <property type="entry name" value="Sua5_yciO_yrdC"/>
    <property type="match status" value="1"/>
</dbReference>
<protein>
    <recommendedName>
        <fullName evidence="8">Carbamoyltransferase HypF</fullName>
        <ecNumber evidence="8">6.2.-.-</ecNumber>
    </recommendedName>
</protein>
<evidence type="ECO:0000256" key="7">
    <source>
        <dbReference type="ARBA" id="ARBA00048220"/>
    </source>
</evidence>
<comment type="similarity">
    <text evidence="2 8">Belongs to the carbamoyltransferase HypF family.</text>
</comment>
<evidence type="ECO:0000256" key="1">
    <source>
        <dbReference type="ARBA" id="ARBA00004711"/>
    </source>
</evidence>
<feature type="active site" evidence="9">
    <location>
        <position position="24"/>
    </location>
</feature>
<feature type="active site" evidence="9">
    <location>
        <position position="42"/>
    </location>
</feature>
<dbReference type="Pfam" id="PF07503">
    <property type="entry name" value="zf-HYPF"/>
    <property type="match status" value="2"/>
</dbReference>
<dbReference type="InterPro" id="IPR043129">
    <property type="entry name" value="ATPase_NBD"/>
</dbReference>
<dbReference type="Proteomes" id="UP001595776">
    <property type="component" value="Unassembled WGS sequence"/>
</dbReference>
<dbReference type="InterPro" id="IPR017968">
    <property type="entry name" value="Acylphosphatase_CS"/>
</dbReference>
<comment type="catalytic activity">
    <reaction evidence="7 8">
        <text>C-terminal L-cysteinyl-[HypE protein] + carbamoyl phosphate + ATP + H2O = C-terminal S-carboxamide-L-cysteinyl-[HypE protein] + AMP + phosphate + diphosphate + H(+)</text>
        <dbReference type="Rhea" id="RHEA:55636"/>
        <dbReference type="Rhea" id="RHEA-COMP:14247"/>
        <dbReference type="Rhea" id="RHEA-COMP:14392"/>
        <dbReference type="ChEBI" id="CHEBI:15377"/>
        <dbReference type="ChEBI" id="CHEBI:15378"/>
        <dbReference type="ChEBI" id="CHEBI:30616"/>
        <dbReference type="ChEBI" id="CHEBI:33019"/>
        <dbReference type="ChEBI" id="CHEBI:43474"/>
        <dbReference type="ChEBI" id="CHEBI:58228"/>
        <dbReference type="ChEBI" id="CHEBI:76913"/>
        <dbReference type="ChEBI" id="CHEBI:139126"/>
        <dbReference type="ChEBI" id="CHEBI:456215"/>
    </reaction>
</comment>
<proteinExistence type="inferred from homology"/>
<feature type="domain" description="Acylphosphatase-like" evidence="10">
    <location>
        <begin position="9"/>
        <end position="96"/>
    </location>
</feature>
<dbReference type="GO" id="GO:0016874">
    <property type="term" value="F:ligase activity"/>
    <property type="evidence" value="ECO:0007669"/>
    <property type="project" value="UniProtKB-KW"/>
</dbReference>
<gene>
    <name evidence="12" type="primary">hypF</name>
    <name evidence="12" type="ORF">ACFO5Q_12195</name>
</gene>
<evidence type="ECO:0000256" key="2">
    <source>
        <dbReference type="ARBA" id="ARBA00008097"/>
    </source>
</evidence>
<dbReference type="InterPro" id="IPR055128">
    <property type="entry name" value="HypF_C_2"/>
</dbReference>
<dbReference type="SUPFAM" id="SSF53067">
    <property type="entry name" value="Actin-like ATPase domain"/>
    <property type="match status" value="1"/>
</dbReference>
<dbReference type="RefSeq" id="WP_068148985.1">
    <property type="nucleotide sequence ID" value="NZ_JBHSCR010000013.1"/>
</dbReference>
<evidence type="ECO:0000256" key="6">
    <source>
        <dbReference type="ARBA" id="ARBA00022833"/>
    </source>
</evidence>
<dbReference type="Pfam" id="PF17788">
    <property type="entry name" value="HypF_C"/>
    <property type="match status" value="1"/>
</dbReference>
<evidence type="ECO:0000259" key="11">
    <source>
        <dbReference type="PROSITE" id="PS51163"/>
    </source>
</evidence>
<comment type="caution">
    <text evidence="12">The sequence shown here is derived from an EMBL/GenBank/DDBJ whole genome shotgun (WGS) entry which is preliminary data.</text>
</comment>
<evidence type="ECO:0000313" key="12">
    <source>
        <dbReference type="EMBL" id="MFC4348605.1"/>
    </source>
</evidence>
<sequence length="770" mass="83573">MAAKPQQDHFLIRIEGLVQGVGFRPTVWRIATEMKLVGQVLNDGEGVKIQLAGSVEEARNLLSELRRQCPPLARIDTAEITPLGQAGPFEGFQIAKSTHDRKSAGIVADAATCPECLDEIMDPADRRAGYAFTNCTHCGPRLSIIRAIPYDRKNTSMASFEMCPACQAEYENPADRRFHAQPNACPDCGPQIWFETLDGRLDADAITVAVNKLKAGNILAIKGIGGFHLACDATNSEAVKMLRQRKARDKKPFAMMARDITQIKRYCTVNGAEEASLTSKAAPIVLLEKRQDASALPSTLAPGTHKLGFMLPYSPLHHLIMADLDHPIVLTSGNLSSEPQVISNDAARQKLHSLVDGYLMHDRDIVNRVDDSVVCHSASGQLVMRRARGLAPAPIRIAFHTNRPILAMGGELKSSFCLLDGNQAILSQHIGDLDEPFTFTDYQKMLNLYLKLYDFRPEIIAIDSHPDFKASQLGQKLAQEFGAELITIQHHEAHFAACLGENEAGFSETKALGIILDGFGLGTDGAIWGGEFFVGNLSSRQHVAQFSPHALLGGDKATQEPWRNAYAHMTAGLTDEQKQVYANLPIFEFFRQKPLAVLDRMLETGLNSPLSSSAGRLFDAVAACLGICTGRQSFEGQAAIELEATAMPSMQTANPYPFEILEEGGAGQLSFAPMWGPLLHDMMGGKAIPQIAANFHLTIAEGIVAQAQLIAGQHGLNDIVLSGGVAQNTILRETLGEKLGAQGYRFLLHHQIPPNDGGIAFGQAVIAAQR</sequence>
<dbReference type="PROSITE" id="PS51163">
    <property type="entry name" value="YRDC"/>
    <property type="match status" value="1"/>
</dbReference>